<dbReference type="Proteomes" id="UP000236161">
    <property type="component" value="Unassembled WGS sequence"/>
</dbReference>
<reference evidence="4 5" key="1">
    <citation type="journal article" date="2017" name="Nature">
        <title>The Apostasia genome and the evolution of orchids.</title>
        <authorList>
            <person name="Zhang G.Q."/>
            <person name="Liu K.W."/>
            <person name="Li Z."/>
            <person name="Lohaus R."/>
            <person name="Hsiao Y.Y."/>
            <person name="Niu S.C."/>
            <person name="Wang J.Y."/>
            <person name="Lin Y.C."/>
            <person name="Xu Q."/>
            <person name="Chen L.J."/>
            <person name="Yoshida K."/>
            <person name="Fujiwara S."/>
            <person name="Wang Z.W."/>
            <person name="Zhang Y.Q."/>
            <person name="Mitsuda N."/>
            <person name="Wang M."/>
            <person name="Liu G.H."/>
            <person name="Pecoraro L."/>
            <person name="Huang H.X."/>
            <person name="Xiao X.J."/>
            <person name="Lin M."/>
            <person name="Wu X.Y."/>
            <person name="Wu W.L."/>
            <person name="Chen Y.Y."/>
            <person name="Chang S.B."/>
            <person name="Sakamoto S."/>
            <person name="Ohme-Takagi M."/>
            <person name="Yagi M."/>
            <person name="Zeng S.J."/>
            <person name="Shen C.Y."/>
            <person name="Yeh C.M."/>
            <person name="Luo Y.B."/>
            <person name="Tsai W.C."/>
            <person name="Van de Peer Y."/>
            <person name="Liu Z.J."/>
        </authorList>
    </citation>
    <scope>NUCLEOTIDE SEQUENCE [LARGE SCALE GENOMIC DNA]</scope>
    <source>
        <strain evidence="5">cv. Shenzhen</strain>
        <tissue evidence="4">Stem</tissue>
    </source>
</reference>
<protein>
    <submittedName>
        <fullName evidence="4">Thaumatin-like protein</fullName>
    </submittedName>
</protein>
<sequence>MNQRDCSFSMRFSELRLFLVSTAVFASIFTLSSLSWNLFCRLAILSCRDGDVWHEKRSAGRKAHPVIADAGGFFLPSGQTKKVQAPSSWTGRFWARTGCNFSSGSTPSCQTGDCLGLLSCNGTIGSPPATLIEVSIQENSSNPSFYDVSLVDGYNLPVSVSTWPANPKCSIAGCTGSVNDACPQELQVLDQKGDVAACKSACLAFGHDAFCCRGTYGSPRTCKPTVYSKLFKQACPSYFSFAYDAPAPIVSCSSKNFVINFCPSESHPFVM</sequence>
<gene>
    <name evidence="4" type="ORF">AXF42_Ash014310</name>
</gene>
<keyword evidence="3" id="KW-0472">Membrane</keyword>
<evidence type="ECO:0000256" key="1">
    <source>
        <dbReference type="ARBA" id="ARBA00010607"/>
    </source>
</evidence>
<keyword evidence="3" id="KW-0812">Transmembrane</keyword>
<dbReference type="Gene3D" id="2.60.110.10">
    <property type="entry name" value="Thaumatin"/>
    <property type="match status" value="1"/>
</dbReference>
<keyword evidence="5" id="KW-1185">Reference proteome</keyword>
<dbReference type="FunFam" id="2.60.110.10:FF:000002">
    <property type="entry name" value="Thaumatin-like protein 1a"/>
    <property type="match status" value="1"/>
</dbReference>
<dbReference type="Pfam" id="PF00314">
    <property type="entry name" value="Thaumatin"/>
    <property type="match status" value="1"/>
</dbReference>
<dbReference type="EMBL" id="KZ451930">
    <property type="protein sequence ID" value="PKA61393.1"/>
    <property type="molecule type" value="Genomic_DNA"/>
</dbReference>
<keyword evidence="2" id="KW-1015">Disulfide bond</keyword>
<keyword evidence="3" id="KW-1133">Transmembrane helix</keyword>
<comment type="similarity">
    <text evidence="1">Belongs to the thaumatin family.</text>
</comment>
<evidence type="ECO:0000313" key="5">
    <source>
        <dbReference type="Proteomes" id="UP000236161"/>
    </source>
</evidence>
<dbReference type="PRINTS" id="PR00347">
    <property type="entry name" value="THAUMATIN"/>
</dbReference>
<accession>A0A2I0B0R0</accession>
<dbReference type="SUPFAM" id="SSF49870">
    <property type="entry name" value="Osmotin, thaumatin-like protein"/>
    <property type="match status" value="1"/>
</dbReference>
<dbReference type="SMART" id="SM00205">
    <property type="entry name" value="THN"/>
    <property type="match status" value="1"/>
</dbReference>
<dbReference type="PANTHER" id="PTHR31048">
    <property type="entry name" value="OS03G0233200 PROTEIN"/>
    <property type="match status" value="1"/>
</dbReference>
<evidence type="ECO:0000256" key="3">
    <source>
        <dbReference type="SAM" id="Phobius"/>
    </source>
</evidence>
<feature type="transmembrane region" description="Helical" evidence="3">
    <location>
        <begin position="17"/>
        <end position="39"/>
    </location>
</feature>
<dbReference type="CDD" id="cd09218">
    <property type="entry name" value="TLP-PA"/>
    <property type="match status" value="1"/>
</dbReference>
<dbReference type="InterPro" id="IPR037176">
    <property type="entry name" value="Osmotin/thaumatin-like_sf"/>
</dbReference>
<dbReference type="InterPro" id="IPR001938">
    <property type="entry name" value="Thaumatin"/>
</dbReference>
<evidence type="ECO:0000313" key="4">
    <source>
        <dbReference type="EMBL" id="PKA61393.1"/>
    </source>
</evidence>
<evidence type="ECO:0000256" key="2">
    <source>
        <dbReference type="ARBA" id="ARBA00023157"/>
    </source>
</evidence>
<dbReference type="PROSITE" id="PS51367">
    <property type="entry name" value="THAUMATIN_2"/>
    <property type="match status" value="1"/>
</dbReference>
<dbReference type="OrthoDB" id="430315at2759"/>
<name>A0A2I0B0R0_9ASPA</name>
<dbReference type="AlphaFoldDB" id="A0A2I0B0R0"/>
<organism evidence="4 5">
    <name type="scientific">Apostasia shenzhenica</name>
    <dbReference type="NCBI Taxonomy" id="1088818"/>
    <lineage>
        <taxon>Eukaryota</taxon>
        <taxon>Viridiplantae</taxon>
        <taxon>Streptophyta</taxon>
        <taxon>Embryophyta</taxon>
        <taxon>Tracheophyta</taxon>
        <taxon>Spermatophyta</taxon>
        <taxon>Magnoliopsida</taxon>
        <taxon>Liliopsida</taxon>
        <taxon>Asparagales</taxon>
        <taxon>Orchidaceae</taxon>
        <taxon>Apostasioideae</taxon>
        <taxon>Apostasia</taxon>
    </lineage>
</organism>
<proteinExistence type="inferred from homology"/>